<evidence type="ECO:0000256" key="6">
    <source>
        <dbReference type="ARBA" id="ARBA00023146"/>
    </source>
</evidence>
<feature type="domain" description="Aminoacyl-transfer RNA synthetases class-II family profile" evidence="8">
    <location>
        <begin position="137"/>
        <end position="427"/>
    </location>
</feature>
<evidence type="ECO:0000313" key="10">
    <source>
        <dbReference type="Proteomes" id="UP001379533"/>
    </source>
</evidence>
<comment type="subunit">
    <text evidence="7">Homodimer.</text>
</comment>
<keyword evidence="7" id="KW-0963">Cytoplasm</keyword>
<dbReference type="InterPro" id="IPR004364">
    <property type="entry name" value="Aa-tRNA-synt_II"/>
</dbReference>
<keyword evidence="5 7" id="KW-0648">Protein biosynthesis</keyword>
<evidence type="ECO:0000256" key="3">
    <source>
        <dbReference type="ARBA" id="ARBA00022741"/>
    </source>
</evidence>
<dbReference type="EMBL" id="CP089982">
    <property type="protein sequence ID" value="WXB00317.1"/>
    <property type="molecule type" value="Genomic_DNA"/>
</dbReference>
<sequence>MSPSATPIVAIADLSSHVGQDVTVRGWLYNKRSSKNVHFLEMRDGSGIVQAVVFKGNVTPELFALAEGLAQESSLEVVGLVKEHGKIKGTYEIDGKDVRVVAHVARQYPISPKEHGTDFLMDHRHLWLRSKRQHAILRIRHTIIKAVRDFFDGRGFTLVDAPIFTPNACEGTSTLFETDYHGEPAYLTQSGQLYMEAAAAAFGKAYCFGPTFRAEKSKTRRHLAEFWMVEPEVAFLDLEGDMRLGEDFITYIVERVLETRREELKICERDTTFLEKVKTPFPRITYGEAIKILQENGHPEAKVGDDFGGDEETIISNKFDRPLIVHRYPADIKAFYFKRAPEDESLVLNMDILAPEGYGEIIGGGQREDSLERLESAIAHHKLPPEAFEWYLDLRRYGSFPHAGFGLGIERTVSWICGLPHVRETIPFPRMLNRLAP</sequence>
<keyword evidence="6 7" id="KW-0030">Aminoacyl-tRNA synthetase</keyword>
<dbReference type="Proteomes" id="UP001379533">
    <property type="component" value="Chromosome"/>
</dbReference>
<evidence type="ECO:0000256" key="1">
    <source>
        <dbReference type="ARBA" id="ARBA00008226"/>
    </source>
</evidence>
<keyword evidence="2 7" id="KW-0436">Ligase</keyword>
<comment type="subcellular location">
    <subcellularLocation>
        <location evidence="7">Cytoplasm</location>
    </subcellularLocation>
</comment>
<evidence type="ECO:0000256" key="4">
    <source>
        <dbReference type="ARBA" id="ARBA00022840"/>
    </source>
</evidence>
<dbReference type="InterPro" id="IPR004522">
    <property type="entry name" value="Asn-tRNA-ligase"/>
</dbReference>
<comment type="similarity">
    <text evidence="1 7">Belongs to the class-II aminoacyl-tRNA synthetase family.</text>
</comment>
<proteinExistence type="inferred from homology"/>
<comment type="catalytic activity">
    <reaction evidence="7">
        <text>tRNA(Asn) + L-asparagine + ATP = L-asparaginyl-tRNA(Asn) + AMP + diphosphate + H(+)</text>
        <dbReference type="Rhea" id="RHEA:11180"/>
        <dbReference type="Rhea" id="RHEA-COMP:9659"/>
        <dbReference type="Rhea" id="RHEA-COMP:9674"/>
        <dbReference type="ChEBI" id="CHEBI:15378"/>
        <dbReference type="ChEBI" id="CHEBI:30616"/>
        <dbReference type="ChEBI" id="CHEBI:33019"/>
        <dbReference type="ChEBI" id="CHEBI:58048"/>
        <dbReference type="ChEBI" id="CHEBI:78442"/>
        <dbReference type="ChEBI" id="CHEBI:78515"/>
        <dbReference type="ChEBI" id="CHEBI:456215"/>
        <dbReference type="EC" id="6.1.1.22"/>
    </reaction>
</comment>
<dbReference type="PRINTS" id="PR01042">
    <property type="entry name" value="TRNASYNTHASP"/>
</dbReference>
<dbReference type="InterPro" id="IPR012340">
    <property type="entry name" value="NA-bd_OB-fold"/>
</dbReference>
<evidence type="ECO:0000256" key="7">
    <source>
        <dbReference type="HAMAP-Rule" id="MF_00534"/>
    </source>
</evidence>
<dbReference type="GO" id="GO:0004816">
    <property type="term" value="F:asparagine-tRNA ligase activity"/>
    <property type="evidence" value="ECO:0007669"/>
    <property type="project" value="UniProtKB-EC"/>
</dbReference>
<dbReference type="InterPro" id="IPR045864">
    <property type="entry name" value="aa-tRNA-synth_II/BPL/LPL"/>
</dbReference>
<dbReference type="PROSITE" id="PS50862">
    <property type="entry name" value="AA_TRNA_LIGASE_II"/>
    <property type="match status" value="1"/>
</dbReference>
<evidence type="ECO:0000256" key="5">
    <source>
        <dbReference type="ARBA" id="ARBA00022917"/>
    </source>
</evidence>
<reference evidence="9 10" key="1">
    <citation type="submission" date="2021-12" db="EMBL/GenBank/DDBJ databases">
        <title>Discovery of the Pendulisporaceae a myxobacterial family with distinct sporulation behavior and unique specialized metabolism.</title>
        <authorList>
            <person name="Garcia R."/>
            <person name="Popoff A."/>
            <person name="Bader C.D."/>
            <person name="Loehr J."/>
            <person name="Walesch S."/>
            <person name="Walt C."/>
            <person name="Boldt J."/>
            <person name="Bunk B."/>
            <person name="Haeckl F.J.F.P.J."/>
            <person name="Gunesch A.P."/>
            <person name="Birkelbach J."/>
            <person name="Nuebel U."/>
            <person name="Pietschmann T."/>
            <person name="Bach T."/>
            <person name="Mueller R."/>
        </authorList>
    </citation>
    <scope>NUCLEOTIDE SEQUENCE [LARGE SCALE GENOMIC DNA]</scope>
    <source>
        <strain evidence="9 10">MSr12523</strain>
    </source>
</reference>
<dbReference type="SUPFAM" id="SSF55681">
    <property type="entry name" value="Class II aaRS and biotin synthetases"/>
    <property type="match status" value="1"/>
</dbReference>
<keyword evidence="3 7" id="KW-0547">Nucleotide-binding</keyword>
<dbReference type="CDD" id="cd04323">
    <property type="entry name" value="AsnRS_cyto_like_N"/>
    <property type="match status" value="1"/>
</dbReference>
<dbReference type="SUPFAM" id="SSF50249">
    <property type="entry name" value="Nucleic acid-binding proteins"/>
    <property type="match status" value="1"/>
</dbReference>
<dbReference type="Gene3D" id="3.30.930.10">
    <property type="entry name" value="Bira Bifunctional Protein, Domain 2"/>
    <property type="match status" value="1"/>
</dbReference>
<dbReference type="Gene3D" id="2.40.50.140">
    <property type="entry name" value="Nucleic acid-binding proteins"/>
    <property type="match status" value="1"/>
</dbReference>
<dbReference type="NCBIfam" id="NF003037">
    <property type="entry name" value="PRK03932.1"/>
    <property type="match status" value="1"/>
</dbReference>
<evidence type="ECO:0000259" key="8">
    <source>
        <dbReference type="PROSITE" id="PS50862"/>
    </source>
</evidence>
<keyword evidence="4 7" id="KW-0067">ATP-binding</keyword>
<dbReference type="EC" id="6.1.1.22" evidence="7"/>
<keyword evidence="10" id="KW-1185">Reference proteome</keyword>
<accession>A0ABZ2KP51</accession>
<dbReference type="HAMAP" id="MF_00534">
    <property type="entry name" value="Asn_tRNA_synth"/>
    <property type="match status" value="1"/>
</dbReference>
<dbReference type="PANTHER" id="PTHR22594:SF34">
    <property type="entry name" value="ASPARAGINE--TRNA LIGASE, MITOCHONDRIAL-RELATED"/>
    <property type="match status" value="1"/>
</dbReference>
<dbReference type="Pfam" id="PF01336">
    <property type="entry name" value="tRNA_anti-codon"/>
    <property type="match status" value="1"/>
</dbReference>
<organism evidence="9 10">
    <name type="scientific">Pendulispora brunnea</name>
    <dbReference type="NCBI Taxonomy" id="2905690"/>
    <lineage>
        <taxon>Bacteria</taxon>
        <taxon>Pseudomonadati</taxon>
        <taxon>Myxococcota</taxon>
        <taxon>Myxococcia</taxon>
        <taxon>Myxococcales</taxon>
        <taxon>Sorangiineae</taxon>
        <taxon>Pendulisporaceae</taxon>
        <taxon>Pendulispora</taxon>
    </lineage>
</organism>
<protein>
    <recommendedName>
        <fullName evidence="7">Asparagine--tRNA ligase</fullName>
        <ecNumber evidence="7">6.1.1.22</ecNumber>
    </recommendedName>
    <alternativeName>
        <fullName evidence="7">Asparaginyl-tRNA synthetase</fullName>
        <shortName evidence="7">AsnRS</shortName>
    </alternativeName>
</protein>
<dbReference type="NCBIfam" id="TIGR00457">
    <property type="entry name" value="asnS"/>
    <property type="match status" value="1"/>
</dbReference>
<dbReference type="InterPro" id="IPR006195">
    <property type="entry name" value="aa-tRNA-synth_II"/>
</dbReference>
<gene>
    <name evidence="7 9" type="primary">asnS</name>
    <name evidence="9" type="ORF">LZC95_10595</name>
</gene>
<dbReference type="Pfam" id="PF00152">
    <property type="entry name" value="tRNA-synt_2"/>
    <property type="match status" value="1"/>
</dbReference>
<dbReference type="InterPro" id="IPR004365">
    <property type="entry name" value="NA-bd_OB_tRNA"/>
</dbReference>
<dbReference type="PANTHER" id="PTHR22594">
    <property type="entry name" value="ASPARTYL/LYSYL-TRNA SYNTHETASE"/>
    <property type="match status" value="1"/>
</dbReference>
<dbReference type="InterPro" id="IPR002312">
    <property type="entry name" value="Asp/Asn-tRNA-synth_IIb"/>
</dbReference>
<evidence type="ECO:0000313" key="9">
    <source>
        <dbReference type="EMBL" id="WXB00317.1"/>
    </source>
</evidence>
<dbReference type="CDD" id="cd00776">
    <property type="entry name" value="AsxRS_core"/>
    <property type="match status" value="1"/>
</dbReference>
<name>A0ABZ2KP51_9BACT</name>
<evidence type="ECO:0000256" key="2">
    <source>
        <dbReference type="ARBA" id="ARBA00022598"/>
    </source>
</evidence>